<gene>
    <name evidence="1" type="ORF">MENTE1834_LOCUS18027</name>
</gene>
<keyword evidence="2" id="KW-1185">Reference proteome</keyword>
<evidence type="ECO:0000313" key="2">
    <source>
        <dbReference type="Proteomes" id="UP001497535"/>
    </source>
</evidence>
<proteinExistence type="predicted"/>
<protein>
    <submittedName>
        <fullName evidence="1">Uncharacterized protein</fullName>
    </submittedName>
</protein>
<sequence length="194" mass="22275">MVFVKVKNKWKEIDSYWKCCDNNCINTNKPIGNCIKGNGYGNIIDDENIKYIDCLEGKGVKCIFEEGLNGSQSHMTIGLRNCSTNNYIYYYARYDHIYNGEVSINLSTSFNNNDIFGCGLVYPPTNITNEFPYVFFTQNGKQIGKGIKLEDNFDSYKPRVFLNCCSLEANFGNDLESKPFAYDVLKHLILKEFF</sequence>
<name>A0ACB0YZC3_MELEN</name>
<evidence type="ECO:0000313" key="1">
    <source>
        <dbReference type="EMBL" id="CAK5068120.1"/>
    </source>
</evidence>
<accession>A0ACB0YZC3</accession>
<comment type="caution">
    <text evidence="1">The sequence shown here is derived from an EMBL/GenBank/DDBJ whole genome shotgun (WGS) entry which is preliminary data.</text>
</comment>
<dbReference type="EMBL" id="CAVMJV010000020">
    <property type="protein sequence ID" value="CAK5068120.1"/>
    <property type="molecule type" value="Genomic_DNA"/>
</dbReference>
<dbReference type="Proteomes" id="UP001497535">
    <property type="component" value="Unassembled WGS sequence"/>
</dbReference>
<organism evidence="1 2">
    <name type="scientific">Meloidogyne enterolobii</name>
    <name type="common">Root-knot nematode worm</name>
    <name type="synonym">Meloidogyne mayaguensis</name>
    <dbReference type="NCBI Taxonomy" id="390850"/>
    <lineage>
        <taxon>Eukaryota</taxon>
        <taxon>Metazoa</taxon>
        <taxon>Ecdysozoa</taxon>
        <taxon>Nematoda</taxon>
        <taxon>Chromadorea</taxon>
        <taxon>Rhabditida</taxon>
        <taxon>Tylenchina</taxon>
        <taxon>Tylenchomorpha</taxon>
        <taxon>Tylenchoidea</taxon>
        <taxon>Meloidogynidae</taxon>
        <taxon>Meloidogyninae</taxon>
        <taxon>Meloidogyne</taxon>
    </lineage>
</organism>
<reference evidence="1" key="1">
    <citation type="submission" date="2023-11" db="EMBL/GenBank/DDBJ databases">
        <authorList>
            <person name="Poullet M."/>
        </authorList>
    </citation>
    <scope>NUCLEOTIDE SEQUENCE</scope>
    <source>
        <strain evidence="1">E1834</strain>
    </source>
</reference>